<keyword evidence="3" id="KW-1185">Reference proteome</keyword>
<dbReference type="Proteomes" id="UP001446871">
    <property type="component" value="Unassembled WGS sequence"/>
</dbReference>
<dbReference type="PANTHER" id="PTHR24148">
    <property type="entry name" value="ANKYRIN REPEAT DOMAIN-CONTAINING PROTEIN 39 HOMOLOG-RELATED"/>
    <property type="match status" value="1"/>
</dbReference>
<dbReference type="PANTHER" id="PTHR24148:SF80">
    <property type="entry name" value="HETEROKARYON INCOMPATIBILITY DOMAIN-CONTAINING PROTEIN"/>
    <property type="match status" value="1"/>
</dbReference>
<dbReference type="InterPro" id="IPR010730">
    <property type="entry name" value="HET"/>
</dbReference>
<dbReference type="InterPro" id="IPR052895">
    <property type="entry name" value="HetReg/Transcr_Mod"/>
</dbReference>
<gene>
    <name evidence="2" type="ORF">PG996_008229</name>
</gene>
<feature type="domain" description="Heterokaryon incompatibility" evidence="1">
    <location>
        <begin position="54"/>
        <end position="192"/>
    </location>
</feature>
<name>A0ABR1UY02_9PEZI</name>
<comment type="caution">
    <text evidence="2">The sequence shown here is derived from an EMBL/GenBank/DDBJ whole genome shotgun (WGS) entry which is preliminary data.</text>
</comment>
<sequence length="316" mass="35187">MASGEDVGPVGPYQYSSLPLNHIRLLQLEPSSDPSSLLRCTLSDFDLQSSDIPYDALSYVWGPPVFDHDLYLGDKAQLKITPSLHGALKRLRRDSQPRRIWADAVCINQASDEEKRVQIPLMRSVYPGADTVFVWLGGSDQAASALHRLGLRVRRLAVPDSGLQESEIVLAREIVDEILRLPWFKRRWVIQEVVLNANVLFCAGTAAELNWTKLGTSVTRCYPDAVSRLGYDGTMVHESHSGPQEEVNRADGDRIYALTGLANDVSIRTDNDAPFVPHGQQSQIALRVSYDQSTESAYIKFAEDLISSGRVPWLLE</sequence>
<protein>
    <recommendedName>
        <fullName evidence="1">Heterokaryon incompatibility domain-containing protein</fullName>
    </recommendedName>
</protein>
<dbReference type="EMBL" id="JAQQWM010000005">
    <property type="protein sequence ID" value="KAK8063577.1"/>
    <property type="molecule type" value="Genomic_DNA"/>
</dbReference>
<dbReference type="Pfam" id="PF06985">
    <property type="entry name" value="HET"/>
    <property type="match status" value="1"/>
</dbReference>
<evidence type="ECO:0000259" key="1">
    <source>
        <dbReference type="Pfam" id="PF06985"/>
    </source>
</evidence>
<reference evidence="2 3" key="1">
    <citation type="submission" date="2023-01" db="EMBL/GenBank/DDBJ databases">
        <title>Analysis of 21 Apiospora genomes using comparative genomics revels a genus with tremendous synthesis potential of carbohydrate active enzymes and secondary metabolites.</title>
        <authorList>
            <person name="Sorensen T."/>
        </authorList>
    </citation>
    <scope>NUCLEOTIDE SEQUENCE [LARGE SCALE GENOMIC DNA]</scope>
    <source>
        <strain evidence="2 3">CBS 83171</strain>
    </source>
</reference>
<proteinExistence type="predicted"/>
<evidence type="ECO:0000313" key="3">
    <source>
        <dbReference type="Proteomes" id="UP001446871"/>
    </source>
</evidence>
<accession>A0ABR1UY02</accession>
<evidence type="ECO:0000313" key="2">
    <source>
        <dbReference type="EMBL" id="KAK8063577.1"/>
    </source>
</evidence>
<organism evidence="2 3">
    <name type="scientific">Apiospora saccharicola</name>
    <dbReference type="NCBI Taxonomy" id="335842"/>
    <lineage>
        <taxon>Eukaryota</taxon>
        <taxon>Fungi</taxon>
        <taxon>Dikarya</taxon>
        <taxon>Ascomycota</taxon>
        <taxon>Pezizomycotina</taxon>
        <taxon>Sordariomycetes</taxon>
        <taxon>Xylariomycetidae</taxon>
        <taxon>Amphisphaeriales</taxon>
        <taxon>Apiosporaceae</taxon>
        <taxon>Apiospora</taxon>
    </lineage>
</organism>